<feature type="transmembrane region" description="Helical" evidence="1">
    <location>
        <begin position="429"/>
        <end position="451"/>
    </location>
</feature>
<comment type="caution">
    <text evidence="3">The sequence shown here is derived from an EMBL/GenBank/DDBJ whole genome shotgun (WGS) entry which is preliminary data.</text>
</comment>
<protein>
    <submittedName>
        <fullName evidence="3">Uncharacterized protein</fullName>
    </submittedName>
</protein>
<sequence length="861" mass="93966">MAWPKLSVVLVLISLCTTESHSNPRQLKLSCPPDGYNDDAAEQELIGGRFDAFSAGSRGVDLISKLRPKPQSFYQNIINQVVMFTCDLDSSKSRCVDEDSPFAAKDGAGNCIRAADFACPIGMCERSSNCYWNSVVEGQNRTTRFPSQDYENAESALIGEMGDITSQYNSYAGGIAIYSVVGAAVSLLLLLLWIIFFIARYFCCCLWTQGFCFLCSPIQKDEYRVFQDILLPVIFYLVAGVGIAVATSMAFIGNEDISKATSNAFLHADGLVTDLMKFLDRSRTPLENMEGIVMDAASDAKGIFDGTDFVKRDALSIVDSFLGFYAIHSQGLNASGTLDGFDSAAKGFDSQVTPITDNVQSLLDTLELDLYDQADFIQKGLVQALGQLSSFTNQALAWQGQVYEYEASCINVIPSYEGNELGVRDQRQIAVMVLFLVALCLAILGFLGILLSKTRLCSICNHMIKITGFFSAILGSVALLAASVGLSLNFVIYDGCQISDFVVEDLEPFVGDLVSPAANAAFNDTNLAVALNITEKIDFQQKLDEGLSTVKQINVNASFDKVLDPLKSIQSMLGSISDTSLEILNTATTSNEFPCAFNDVGYTKEDILFPWSVNRSTPETPYIIRDNLGDPTSYGRLVSDLSGQDYFLRVYNIAGICTASSDCCINENPIPPTCQSAQYASCDFGANCDYPCEGVLTAMSQGYSIFRQLYDTELKMTADLGVECPNGSYGGTCPTAQFKSQYSNMTLVGSIEQYRGKISVTKDSLVSLASTSVGDTMIEVEDFLCSMNISFVESRYEELKVDVCESLFGGASQIDIAFFMLGVSLEALAITCAILAVRLKRYIEEDFDFDEEEGLPKVNLY</sequence>
<feature type="chain" id="PRO_5044796792" evidence="2">
    <location>
        <begin position="23"/>
        <end position="861"/>
    </location>
</feature>
<evidence type="ECO:0000256" key="1">
    <source>
        <dbReference type="SAM" id="Phobius"/>
    </source>
</evidence>
<dbReference type="Proteomes" id="UP001530400">
    <property type="component" value="Unassembled WGS sequence"/>
</dbReference>
<feature type="transmembrane region" description="Helical" evidence="1">
    <location>
        <begin position="472"/>
        <end position="493"/>
    </location>
</feature>
<evidence type="ECO:0000256" key="2">
    <source>
        <dbReference type="SAM" id="SignalP"/>
    </source>
</evidence>
<feature type="transmembrane region" description="Helical" evidence="1">
    <location>
        <begin position="816"/>
        <end position="837"/>
    </location>
</feature>
<feature type="transmembrane region" description="Helical" evidence="1">
    <location>
        <begin position="229"/>
        <end position="252"/>
    </location>
</feature>
<evidence type="ECO:0000313" key="4">
    <source>
        <dbReference type="Proteomes" id="UP001530400"/>
    </source>
</evidence>
<accession>A0ABD3NLA9</accession>
<dbReference type="PANTHER" id="PTHR31414">
    <property type="entry name" value="TRANSMEMBRANE PROTEIN DDB_G0292058"/>
    <property type="match status" value="1"/>
</dbReference>
<evidence type="ECO:0000313" key="3">
    <source>
        <dbReference type="EMBL" id="KAL3774240.1"/>
    </source>
</evidence>
<proteinExistence type="predicted"/>
<keyword evidence="2" id="KW-0732">Signal</keyword>
<keyword evidence="1" id="KW-0472">Membrane</keyword>
<name>A0ABD3NLA9_9STRA</name>
<feature type="signal peptide" evidence="2">
    <location>
        <begin position="1"/>
        <end position="22"/>
    </location>
</feature>
<dbReference type="InterPro" id="IPR040283">
    <property type="entry name" value="DDB_G0292058-like"/>
</dbReference>
<organism evidence="3 4">
    <name type="scientific">Cyclotella atomus</name>
    <dbReference type="NCBI Taxonomy" id="382360"/>
    <lineage>
        <taxon>Eukaryota</taxon>
        <taxon>Sar</taxon>
        <taxon>Stramenopiles</taxon>
        <taxon>Ochrophyta</taxon>
        <taxon>Bacillariophyta</taxon>
        <taxon>Coscinodiscophyceae</taxon>
        <taxon>Thalassiosirophycidae</taxon>
        <taxon>Stephanodiscales</taxon>
        <taxon>Stephanodiscaceae</taxon>
        <taxon>Cyclotella</taxon>
    </lineage>
</organism>
<dbReference type="EMBL" id="JALLPJ020001203">
    <property type="protein sequence ID" value="KAL3774240.1"/>
    <property type="molecule type" value="Genomic_DNA"/>
</dbReference>
<keyword evidence="1" id="KW-0812">Transmembrane</keyword>
<dbReference type="PANTHER" id="PTHR31414:SF18">
    <property type="entry name" value="TRANSMEMBRANE PROTEIN-RELATED"/>
    <property type="match status" value="1"/>
</dbReference>
<gene>
    <name evidence="3" type="ORF">ACHAWO_012674</name>
</gene>
<reference evidence="3 4" key="1">
    <citation type="submission" date="2024-10" db="EMBL/GenBank/DDBJ databases">
        <title>Updated reference genomes for cyclostephanoid diatoms.</title>
        <authorList>
            <person name="Roberts W.R."/>
            <person name="Alverson A.J."/>
        </authorList>
    </citation>
    <scope>NUCLEOTIDE SEQUENCE [LARGE SCALE GENOMIC DNA]</scope>
    <source>
        <strain evidence="3 4">AJA010-31</strain>
    </source>
</reference>
<keyword evidence="1" id="KW-1133">Transmembrane helix</keyword>
<feature type="transmembrane region" description="Helical" evidence="1">
    <location>
        <begin position="175"/>
        <end position="199"/>
    </location>
</feature>
<dbReference type="AlphaFoldDB" id="A0ABD3NLA9"/>
<keyword evidence="4" id="KW-1185">Reference proteome</keyword>